<evidence type="ECO:0000259" key="1">
    <source>
        <dbReference type="Pfam" id="PF06445"/>
    </source>
</evidence>
<accession>A0A653XK44</accession>
<proteinExistence type="predicted"/>
<organism evidence="2 3">
    <name type="scientific">Maribacter litoralis</name>
    <dbReference type="NCBI Taxonomy" id="2059726"/>
    <lineage>
        <taxon>Bacteria</taxon>
        <taxon>Pseudomonadati</taxon>
        <taxon>Bacteroidota</taxon>
        <taxon>Flavobacteriia</taxon>
        <taxon>Flavobacteriales</taxon>
        <taxon>Flavobacteriaceae</taxon>
        <taxon>Maribacter</taxon>
    </lineage>
</organism>
<reference evidence="2 3" key="1">
    <citation type="submission" date="2019-10" db="EMBL/GenBank/DDBJ databases">
        <authorList>
            <person name="Karimi E."/>
        </authorList>
    </citation>
    <scope>NUCLEOTIDE SEQUENCE [LARGE SCALE GENOMIC DNA]</scope>
    <source>
        <strain evidence="2">Maribacter sp. 151</strain>
    </source>
</reference>
<dbReference type="Gene3D" id="3.20.80.10">
    <property type="entry name" value="Regulatory factor, effector binding domain"/>
    <property type="match status" value="1"/>
</dbReference>
<keyword evidence="3" id="KW-1185">Reference proteome</keyword>
<dbReference type="PIRSF" id="PIRSF031644">
    <property type="entry name" value="UCP031644"/>
    <property type="match status" value="1"/>
</dbReference>
<gene>
    <name evidence="2" type="ORF">MARI151_60608</name>
</gene>
<dbReference type="AlphaFoldDB" id="A0A653XK44"/>
<dbReference type="InterPro" id="IPR011256">
    <property type="entry name" value="Reg_factor_effector_dom_sf"/>
</dbReference>
<sequence length="213" mass="25529">MNQPLKHEWRKKEKSIYLPKNIPELVTIPRFKYVSIYGEGNPNSSYFTEHIQALYSVAYAIKMSLKKRDDLPKNYIDWTVYPLEGVWDISEKAKQHFTEQINKDELVFNLMIRQPEFITFEFFAEMLELTKNKKPQKLLEKLKLQEIEEGPCVQMLHIGSYDTENETFKVMETYAEENNLKRKSKIHREIYLSDFRKVAKDKLKTVLRFQVEH</sequence>
<dbReference type="Pfam" id="PF06445">
    <property type="entry name" value="GyrI-like"/>
    <property type="match status" value="1"/>
</dbReference>
<dbReference type="RefSeq" id="WP_159304175.1">
    <property type="nucleotide sequence ID" value="NZ_LR733271.1"/>
</dbReference>
<dbReference type="SUPFAM" id="SSF55136">
    <property type="entry name" value="Probable bacterial effector-binding domain"/>
    <property type="match status" value="1"/>
</dbReference>
<name>A0A653XK44_9FLAO</name>
<evidence type="ECO:0000313" key="3">
    <source>
        <dbReference type="Proteomes" id="UP000430202"/>
    </source>
</evidence>
<dbReference type="EMBL" id="CABWLR010000006">
    <property type="protein sequence ID" value="VXC30325.1"/>
    <property type="molecule type" value="Genomic_DNA"/>
</dbReference>
<protein>
    <recommendedName>
        <fullName evidence="1">GyrI-like small molecule binding domain-containing protein</fullName>
    </recommendedName>
</protein>
<feature type="domain" description="GyrI-like small molecule binding" evidence="1">
    <location>
        <begin position="23"/>
        <end position="210"/>
    </location>
</feature>
<dbReference type="InterPro" id="IPR029442">
    <property type="entry name" value="GyrI-like"/>
</dbReference>
<evidence type="ECO:0000313" key="2">
    <source>
        <dbReference type="EMBL" id="VXC30325.1"/>
    </source>
</evidence>
<dbReference type="Proteomes" id="UP000430202">
    <property type="component" value="Unassembled WGS sequence"/>
</dbReference>
<dbReference type="InterPro" id="IPR008319">
    <property type="entry name" value="GyrI-like_CCH_Lin2189-like"/>
</dbReference>